<accession>A0A1N7MKS1</accession>
<dbReference type="AlphaFoldDB" id="A0A1N7MKS1"/>
<name>A0A1N7MKS1_9GAMM</name>
<organism evidence="1 2">
    <name type="scientific">Neptunomonas antarctica</name>
    <dbReference type="NCBI Taxonomy" id="619304"/>
    <lineage>
        <taxon>Bacteria</taxon>
        <taxon>Pseudomonadati</taxon>
        <taxon>Pseudomonadota</taxon>
        <taxon>Gammaproteobacteria</taxon>
        <taxon>Oceanospirillales</taxon>
        <taxon>Oceanospirillaceae</taxon>
        <taxon>Neptunomonas</taxon>
    </lineage>
</organism>
<protein>
    <recommendedName>
        <fullName evidence="3">DUF2799 domain-containing protein</fullName>
    </recommendedName>
</protein>
<dbReference type="Pfam" id="PF10973">
    <property type="entry name" value="DUF2799"/>
    <property type="match status" value="1"/>
</dbReference>
<sequence>MNQSECVYADWQLIGQADASKGVHSSLLDEYRRDCAKHAVVPDREAYQRGYQEGLKQFCTRASGFYFGKNGRKYQGICPVALESEFLDGYNPGYELFMISDVMTTLRVSVSDAEHQIRKIRTLIRKKEQWLISDDSTPADRKRLLREIKKHHREIFWLQQDAEDSRFKLLQKQSEYDSKLHTLTY</sequence>
<reference evidence="2" key="1">
    <citation type="submission" date="2017-01" db="EMBL/GenBank/DDBJ databases">
        <authorList>
            <person name="Varghese N."/>
            <person name="Submissions S."/>
        </authorList>
    </citation>
    <scope>NUCLEOTIDE SEQUENCE [LARGE SCALE GENOMIC DNA]</scope>
    <source>
        <strain evidence="2">DSM 22306</strain>
    </source>
</reference>
<dbReference type="STRING" id="619304.SAMN05421760_106154"/>
<dbReference type="Proteomes" id="UP000185999">
    <property type="component" value="Unassembled WGS sequence"/>
</dbReference>
<proteinExistence type="predicted"/>
<evidence type="ECO:0000313" key="2">
    <source>
        <dbReference type="Proteomes" id="UP000185999"/>
    </source>
</evidence>
<dbReference type="InterPro" id="IPR021242">
    <property type="entry name" value="DUF2799"/>
</dbReference>
<evidence type="ECO:0008006" key="3">
    <source>
        <dbReference type="Google" id="ProtNLM"/>
    </source>
</evidence>
<gene>
    <name evidence="1" type="ORF">SAMN05421760_106154</name>
</gene>
<keyword evidence="2" id="KW-1185">Reference proteome</keyword>
<evidence type="ECO:0000313" key="1">
    <source>
        <dbReference type="EMBL" id="SIS86697.1"/>
    </source>
</evidence>
<dbReference type="EMBL" id="FTOE01000006">
    <property type="protein sequence ID" value="SIS86697.1"/>
    <property type="molecule type" value="Genomic_DNA"/>
</dbReference>